<evidence type="ECO:0000313" key="8">
    <source>
        <dbReference type="EMBL" id="PRX97824.1"/>
    </source>
</evidence>
<dbReference type="EMBL" id="PVZC01000005">
    <property type="protein sequence ID" value="PRX97824.1"/>
    <property type="molecule type" value="Genomic_DNA"/>
</dbReference>
<dbReference type="GO" id="GO:0020037">
    <property type="term" value="F:heme binding"/>
    <property type="evidence" value="ECO:0007669"/>
    <property type="project" value="InterPro"/>
</dbReference>
<evidence type="ECO:0000313" key="9">
    <source>
        <dbReference type="Proteomes" id="UP000237846"/>
    </source>
</evidence>
<dbReference type="PRINTS" id="PR00359">
    <property type="entry name" value="BP450"/>
</dbReference>
<dbReference type="PRINTS" id="PR00385">
    <property type="entry name" value="P450"/>
</dbReference>
<accession>A0A2T0Q1Z9</accession>
<evidence type="ECO:0000256" key="6">
    <source>
        <dbReference type="ARBA" id="ARBA00023033"/>
    </source>
</evidence>
<evidence type="ECO:0000256" key="7">
    <source>
        <dbReference type="RuleBase" id="RU000461"/>
    </source>
</evidence>
<evidence type="ECO:0000256" key="5">
    <source>
        <dbReference type="ARBA" id="ARBA00023004"/>
    </source>
</evidence>
<dbReference type="GO" id="GO:0004497">
    <property type="term" value="F:monooxygenase activity"/>
    <property type="evidence" value="ECO:0007669"/>
    <property type="project" value="UniProtKB-KW"/>
</dbReference>
<keyword evidence="3 7" id="KW-0479">Metal-binding</keyword>
<keyword evidence="2 7" id="KW-0349">Heme</keyword>
<dbReference type="InterPro" id="IPR002397">
    <property type="entry name" value="Cyt_P450_B"/>
</dbReference>
<keyword evidence="4 7" id="KW-0560">Oxidoreductase</keyword>
<dbReference type="InterPro" id="IPR001128">
    <property type="entry name" value="Cyt_P450"/>
</dbReference>
<evidence type="ECO:0000256" key="1">
    <source>
        <dbReference type="ARBA" id="ARBA00010617"/>
    </source>
</evidence>
<organism evidence="8 9">
    <name type="scientific">Allonocardiopsis opalescens</name>
    <dbReference type="NCBI Taxonomy" id="1144618"/>
    <lineage>
        <taxon>Bacteria</taxon>
        <taxon>Bacillati</taxon>
        <taxon>Actinomycetota</taxon>
        <taxon>Actinomycetes</taxon>
        <taxon>Streptosporangiales</taxon>
        <taxon>Allonocardiopsis</taxon>
    </lineage>
</organism>
<keyword evidence="6 7" id="KW-0503">Monooxygenase</keyword>
<name>A0A2T0Q1Z9_9ACTN</name>
<evidence type="ECO:0000256" key="4">
    <source>
        <dbReference type="ARBA" id="ARBA00023002"/>
    </source>
</evidence>
<dbReference type="GO" id="GO:0005506">
    <property type="term" value="F:iron ion binding"/>
    <property type="evidence" value="ECO:0007669"/>
    <property type="project" value="InterPro"/>
</dbReference>
<gene>
    <name evidence="8" type="ORF">CLV72_105174</name>
</gene>
<dbReference type="InterPro" id="IPR036396">
    <property type="entry name" value="Cyt_P450_sf"/>
</dbReference>
<keyword evidence="9" id="KW-1185">Reference proteome</keyword>
<keyword evidence="5 7" id="KW-0408">Iron</keyword>
<protein>
    <submittedName>
        <fullName evidence="8">Cytochrome P450</fullName>
    </submittedName>
</protein>
<evidence type="ECO:0000256" key="2">
    <source>
        <dbReference type="ARBA" id="ARBA00022617"/>
    </source>
</evidence>
<dbReference type="PANTHER" id="PTHR46696">
    <property type="entry name" value="P450, PUTATIVE (EUROFUNG)-RELATED"/>
    <property type="match status" value="1"/>
</dbReference>
<dbReference type="AlphaFoldDB" id="A0A2T0Q1Z9"/>
<sequence>MTRDAELRRILTDPRFSHDAHNWPGLEELPADHPVRGFVDYYENMLYKDGLDHRRLRGLVSQAFTPRRVERLRPRVQQVTAELLDGLDALGGRADLKEHYAFALTIRVICDLLGVPEAAQPGVQHLVHQAFSAQPEDVDTLRERTMQAFSDLVTAKRAQPGDDLTTALIEASDHGDRLSQAELTDTVALFVSAGFETTMGAILNGVRALLDHPDQLALAVSGEVAWEAVTEEVLRYDTSVPYFGFRWPTEPVELAGHTIPAGEPVLLAFAAANHDPAQHGERADVFDITRTQSRHMAFGHGPHMCLGAPLARLELNTALPALFERFPDIALSGEPIVPTPSIITSNPQRLTVTYTPRAGAEPAAETAPAG</sequence>
<dbReference type="SUPFAM" id="SSF48264">
    <property type="entry name" value="Cytochrome P450"/>
    <property type="match status" value="1"/>
</dbReference>
<dbReference type="CDD" id="cd11029">
    <property type="entry name" value="CYP107-like"/>
    <property type="match status" value="1"/>
</dbReference>
<dbReference type="Gene3D" id="1.10.630.10">
    <property type="entry name" value="Cytochrome P450"/>
    <property type="match status" value="1"/>
</dbReference>
<dbReference type="PROSITE" id="PS00086">
    <property type="entry name" value="CYTOCHROME_P450"/>
    <property type="match status" value="1"/>
</dbReference>
<evidence type="ECO:0000256" key="3">
    <source>
        <dbReference type="ARBA" id="ARBA00022723"/>
    </source>
</evidence>
<dbReference type="FunFam" id="1.10.630.10:FF:000018">
    <property type="entry name" value="Cytochrome P450 monooxygenase"/>
    <property type="match status" value="1"/>
</dbReference>
<dbReference type="InterPro" id="IPR017972">
    <property type="entry name" value="Cyt_P450_CS"/>
</dbReference>
<comment type="caution">
    <text evidence="8">The sequence shown here is derived from an EMBL/GenBank/DDBJ whole genome shotgun (WGS) entry which is preliminary data.</text>
</comment>
<dbReference type="PANTHER" id="PTHR46696:SF1">
    <property type="entry name" value="CYTOCHROME P450 YJIB-RELATED"/>
    <property type="match status" value="1"/>
</dbReference>
<reference evidence="8 9" key="1">
    <citation type="submission" date="2018-03" db="EMBL/GenBank/DDBJ databases">
        <title>Genomic Encyclopedia of Archaeal and Bacterial Type Strains, Phase II (KMG-II): from individual species to whole genera.</title>
        <authorList>
            <person name="Goeker M."/>
        </authorList>
    </citation>
    <scope>NUCLEOTIDE SEQUENCE [LARGE SCALE GENOMIC DNA]</scope>
    <source>
        <strain evidence="8 9">DSM 45601</strain>
    </source>
</reference>
<dbReference type="Proteomes" id="UP000237846">
    <property type="component" value="Unassembled WGS sequence"/>
</dbReference>
<proteinExistence type="inferred from homology"/>
<dbReference type="RefSeq" id="WP_106247516.1">
    <property type="nucleotide sequence ID" value="NZ_PVZC01000005.1"/>
</dbReference>
<dbReference type="OrthoDB" id="4133219at2"/>
<dbReference type="GO" id="GO:0016705">
    <property type="term" value="F:oxidoreductase activity, acting on paired donors, with incorporation or reduction of molecular oxygen"/>
    <property type="evidence" value="ECO:0007669"/>
    <property type="project" value="InterPro"/>
</dbReference>
<dbReference type="Pfam" id="PF00067">
    <property type="entry name" value="p450"/>
    <property type="match status" value="1"/>
</dbReference>
<comment type="similarity">
    <text evidence="1 7">Belongs to the cytochrome P450 family.</text>
</comment>